<dbReference type="Gene3D" id="1.25.40.10">
    <property type="entry name" value="Tetratricopeptide repeat domain"/>
    <property type="match status" value="1"/>
</dbReference>
<accession>A0A437A7G8</accession>
<sequence length="253" mass="29333">MDIDALSNDEENAIKLIKNLYWLFHEEVGNRAYLQFLYNNDDLWVDVWAAWVQFNAYSLVVRDILKIAGKYKEAFDPEELAWISQAASSAKTLFQPWKNSRAKFWLERRGHESSEIKEFSYRWGNMGSLTPEKIRSLASYAPEPVRDTVYWHSIMAWTLAIAKRSADAIPVFRKVVEISSSAWLAYERLARAYTDLKMYKEAIPVREEACRAVTDIWAISEQLYADIAQWKWRLGDNVGASEAAKGCLLEFIL</sequence>
<reference evidence="1 2" key="1">
    <citation type="submission" date="2019-01" db="EMBL/GenBank/DDBJ databases">
        <title>Intercellular communication is required for trap formation in the nematode-trapping fungus Duddingtonia flagrans.</title>
        <authorList>
            <person name="Youssar L."/>
            <person name="Wernet V."/>
            <person name="Hensel N."/>
            <person name="Hildebrandt H.-G."/>
            <person name="Fischer R."/>
        </authorList>
    </citation>
    <scope>NUCLEOTIDE SEQUENCE [LARGE SCALE GENOMIC DNA]</scope>
    <source>
        <strain evidence="1 2">CBS H-5679</strain>
    </source>
</reference>
<protein>
    <recommendedName>
        <fullName evidence="3">Tetratricopeptide repeat protein</fullName>
    </recommendedName>
</protein>
<dbReference type="GeneID" id="93587687"/>
<dbReference type="AlphaFoldDB" id="A0A437A7G8"/>
<evidence type="ECO:0000313" key="2">
    <source>
        <dbReference type="Proteomes" id="UP000283090"/>
    </source>
</evidence>
<dbReference type="OrthoDB" id="448455at2759"/>
<evidence type="ECO:0000313" key="1">
    <source>
        <dbReference type="EMBL" id="RVD87133.1"/>
    </source>
</evidence>
<gene>
    <name evidence="1" type="ORF">DFL_005376</name>
</gene>
<comment type="caution">
    <text evidence="1">The sequence shown here is derived from an EMBL/GenBank/DDBJ whole genome shotgun (WGS) entry which is preliminary data.</text>
</comment>
<dbReference type="VEuPathDB" id="FungiDB:DFL_005376"/>
<dbReference type="RefSeq" id="XP_067492677.1">
    <property type="nucleotide sequence ID" value="XM_067634627.1"/>
</dbReference>
<keyword evidence="2" id="KW-1185">Reference proteome</keyword>
<evidence type="ECO:0008006" key="3">
    <source>
        <dbReference type="Google" id="ProtNLM"/>
    </source>
</evidence>
<organism evidence="1 2">
    <name type="scientific">Arthrobotrys flagrans</name>
    <name type="common">Nematode-trapping fungus</name>
    <name type="synonym">Trichothecium flagrans</name>
    <dbReference type="NCBI Taxonomy" id="97331"/>
    <lineage>
        <taxon>Eukaryota</taxon>
        <taxon>Fungi</taxon>
        <taxon>Dikarya</taxon>
        <taxon>Ascomycota</taxon>
        <taxon>Pezizomycotina</taxon>
        <taxon>Orbiliomycetes</taxon>
        <taxon>Orbiliales</taxon>
        <taxon>Orbiliaceae</taxon>
        <taxon>Arthrobotrys</taxon>
    </lineage>
</organism>
<dbReference type="InterPro" id="IPR011990">
    <property type="entry name" value="TPR-like_helical_dom_sf"/>
</dbReference>
<name>A0A437A7G8_ARTFL</name>
<dbReference type="EMBL" id="SAEB01000006">
    <property type="protein sequence ID" value="RVD87133.1"/>
    <property type="molecule type" value="Genomic_DNA"/>
</dbReference>
<dbReference type="Proteomes" id="UP000283090">
    <property type="component" value="Unassembled WGS sequence"/>
</dbReference>
<dbReference type="SUPFAM" id="SSF48452">
    <property type="entry name" value="TPR-like"/>
    <property type="match status" value="1"/>
</dbReference>
<proteinExistence type="predicted"/>